<feature type="domain" description="UspA" evidence="4">
    <location>
        <begin position="152"/>
        <end position="289"/>
    </location>
</feature>
<proteinExistence type="inferred from homology"/>
<accession>A0A853BB51</accession>
<comment type="similarity">
    <text evidence="1">Belongs to the universal stress protein A family.</text>
</comment>
<dbReference type="Gene3D" id="3.40.50.620">
    <property type="entry name" value="HUPs"/>
    <property type="match status" value="2"/>
</dbReference>
<feature type="domain" description="UspA" evidence="4">
    <location>
        <begin position="9"/>
        <end position="143"/>
    </location>
</feature>
<dbReference type="EMBL" id="JACCFK010000002">
    <property type="protein sequence ID" value="NYI91917.1"/>
    <property type="molecule type" value="Genomic_DNA"/>
</dbReference>
<organism evidence="5 6">
    <name type="scientific">Amycolatopsis endophytica</name>
    <dbReference type="NCBI Taxonomy" id="860233"/>
    <lineage>
        <taxon>Bacteria</taxon>
        <taxon>Bacillati</taxon>
        <taxon>Actinomycetota</taxon>
        <taxon>Actinomycetes</taxon>
        <taxon>Pseudonocardiales</taxon>
        <taxon>Pseudonocardiaceae</taxon>
        <taxon>Amycolatopsis</taxon>
    </lineage>
</organism>
<sequence>MRFAHTGDTVVVGVDGSPGSRRAVAWGAGEAARMALRLVLAHGFGIPDAFGEELPGDLLSAHQAHADRVLADAGRLARRAGPRTSITVESSPDGPIPLLVKKSDTARMLVLGSAGRSALRDLAIGSTALALAMHGHSPITVVRGPEPAAGTPVVVGVDGYAPAEPAIELAFEEAAARAVPLVAVHVWNDYDLAETFGFARDPFGTAPRQDAERAVLDRSLAPWRVKYPEVAVRPVVGRDQPRARLLDWSARAQLMVAGSRGRGGFRGMLLGSTTQALIDHARCPVLIARSPLDEGLSPPLPGDGARVP</sequence>
<dbReference type="PRINTS" id="PR01438">
    <property type="entry name" value="UNVRSLSTRESS"/>
</dbReference>
<gene>
    <name evidence="5" type="ORF">HNR02_005292</name>
</gene>
<evidence type="ECO:0000256" key="2">
    <source>
        <dbReference type="ARBA" id="ARBA00022741"/>
    </source>
</evidence>
<evidence type="ECO:0000256" key="3">
    <source>
        <dbReference type="ARBA" id="ARBA00022840"/>
    </source>
</evidence>
<keyword evidence="2" id="KW-0547">Nucleotide-binding</keyword>
<dbReference type="GO" id="GO:0005524">
    <property type="term" value="F:ATP binding"/>
    <property type="evidence" value="ECO:0007669"/>
    <property type="project" value="UniProtKB-KW"/>
</dbReference>
<dbReference type="InterPro" id="IPR006016">
    <property type="entry name" value="UspA"/>
</dbReference>
<dbReference type="Pfam" id="PF00582">
    <property type="entry name" value="Usp"/>
    <property type="match status" value="2"/>
</dbReference>
<evidence type="ECO:0000259" key="4">
    <source>
        <dbReference type="Pfam" id="PF00582"/>
    </source>
</evidence>
<protein>
    <submittedName>
        <fullName evidence="5">Nucleotide-binding universal stress UspA family protein</fullName>
    </submittedName>
</protein>
<dbReference type="SUPFAM" id="SSF52402">
    <property type="entry name" value="Adenine nucleotide alpha hydrolases-like"/>
    <property type="match status" value="2"/>
</dbReference>
<comment type="caution">
    <text evidence="5">The sequence shown here is derived from an EMBL/GenBank/DDBJ whole genome shotgun (WGS) entry which is preliminary data.</text>
</comment>
<dbReference type="Proteomes" id="UP000549616">
    <property type="component" value="Unassembled WGS sequence"/>
</dbReference>
<dbReference type="RefSeq" id="WP_179776230.1">
    <property type="nucleotide sequence ID" value="NZ_JACCFK010000002.1"/>
</dbReference>
<keyword evidence="3" id="KW-0067">ATP-binding</keyword>
<dbReference type="PANTHER" id="PTHR46268:SF27">
    <property type="entry name" value="UNIVERSAL STRESS PROTEIN RV2623"/>
    <property type="match status" value="1"/>
</dbReference>
<evidence type="ECO:0000313" key="5">
    <source>
        <dbReference type="EMBL" id="NYI91917.1"/>
    </source>
</evidence>
<dbReference type="InterPro" id="IPR006015">
    <property type="entry name" value="Universal_stress_UspA"/>
</dbReference>
<dbReference type="AlphaFoldDB" id="A0A853BB51"/>
<keyword evidence="6" id="KW-1185">Reference proteome</keyword>
<evidence type="ECO:0000313" key="6">
    <source>
        <dbReference type="Proteomes" id="UP000549616"/>
    </source>
</evidence>
<name>A0A853BB51_9PSEU</name>
<evidence type="ECO:0000256" key="1">
    <source>
        <dbReference type="ARBA" id="ARBA00008791"/>
    </source>
</evidence>
<dbReference type="PANTHER" id="PTHR46268">
    <property type="entry name" value="STRESS RESPONSE PROTEIN NHAX"/>
    <property type="match status" value="1"/>
</dbReference>
<reference evidence="5 6" key="1">
    <citation type="submission" date="2020-07" db="EMBL/GenBank/DDBJ databases">
        <title>Sequencing the genomes of 1000 actinobacteria strains.</title>
        <authorList>
            <person name="Klenk H.-P."/>
        </authorList>
    </citation>
    <scope>NUCLEOTIDE SEQUENCE [LARGE SCALE GENOMIC DNA]</scope>
    <source>
        <strain evidence="5 6">DSM 104006</strain>
    </source>
</reference>
<dbReference type="InterPro" id="IPR014729">
    <property type="entry name" value="Rossmann-like_a/b/a_fold"/>
</dbReference>